<keyword evidence="4" id="KW-1185">Reference proteome</keyword>
<dbReference type="SMART" id="SM00450">
    <property type="entry name" value="RHOD"/>
    <property type="match status" value="2"/>
</dbReference>
<dbReference type="CDD" id="cd07724">
    <property type="entry name" value="POD-like_MBL-fold"/>
    <property type="match status" value="1"/>
</dbReference>
<dbReference type="PATRIC" id="fig|389348.3.peg.1218"/>
<proteinExistence type="predicted"/>
<dbReference type="PANTHER" id="PTHR43084:SF1">
    <property type="entry name" value="PERSULFIDE DIOXYGENASE ETHE1, MITOCHONDRIAL"/>
    <property type="match status" value="1"/>
</dbReference>
<evidence type="ECO:0000256" key="1">
    <source>
        <dbReference type="ARBA" id="ARBA00022723"/>
    </source>
</evidence>
<evidence type="ECO:0000313" key="4">
    <source>
        <dbReference type="Proteomes" id="UP000069902"/>
    </source>
</evidence>
<dbReference type="STRING" id="389348.PNK_1105"/>
<dbReference type="Gene3D" id="3.40.250.10">
    <property type="entry name" value="Rhodanese-like domain"/>
    <property type="match status" value="2"/>
</dbReference>
<dbReference type="InterPro" id="IPR036866">
    <property type="entry name" value="RibonucZ/Hydroxyglut_hydro"/>
</dbReference>
<feature type="domain" description="Rhodanese" evidence="2">
    <location>
        <begin position="270"/>
        <end position="298"/>
    </location>
</feature>
<dbReference type="AlphaFoldDB" id="A0A0U5JDM9"/>
<dbReference type="FunFam" id="3.60.15.10:FF:000030">
    <property type="entry name" value="Metallo-beta-lactamase family protein"/>
    <property type="match status" value="1"/>
</dbReference>
<dbReference type="Proteomes" id="UP000069902">
    <property type="component" value="Chromosome cPNK"/>
</dbReference>
<dbReference type="GO" id="GO:0006749">
    <property type="term" value="P:glutathione metabolic process"/>
    <property type="evidence" value="ECO:0007669"/>
    <property type="project" value="InterPro"/>
</dbReference>
<accession>A0A0U5JDM9</accession>
<feature type="domain" description="Rhodanese" evidence="2">
    <location>
        <begin position="376"/>
        <end position="464"/>
    </location>
</feature>
<dbReference type="Pfam" id="PF00581">
    <property type="entry name" value="Rhodanese"/>
    <property type="match status" value="1"/>
</dbReference>
<dbReference type="InterPro" id="IPR051682">
    <property type="entry name" value="Mito_Persulfide_Diox"/>
</dbReference>
<dbReference type="SMART" id="SM00849">
    <property type="entry name" value="Lactamase_B"/>
    <property type="match status" value="1"/>
</dbReference>
<evidence type="ECO:0000313" key="3">
    <source>
        <dbReference type="EMBL" id="CUI16722.1"/>
    </source>
</evidence>
<dbReference type="PANTHER" id="PTHR43084">
    <property type="entry name" value="PERSULFIDE DIOXYGENASE ETHE1"/>
    <property type="match status" value="1"/>
</dbReference>
<dbReference type="Gene3D" id="3.60.15.10">
    <property type="entry name" value="Ribonuclease Z/Hydroxyacylglutathione hydrolase-like"/>
    <property type="match status" value="1"/>
</dbReference>
<protein>
    <submittedName>
        <fullName evidence="3">Metallo-beta-lactamase superfamily protein</fullName>
    </submittedName>
</protein>
<keyword evidence="1" id="KW-0479">Metal-binding</keyword>
<dbReference type="EMBL" id="LN879502">
    <property type="protein sequence ID" value="CUI16722.1"/>
    <property type="molecule type" value="Genomic_DNA"/>
</dbReference>
<dbReference type="KEGG" id="pnl:PNK_1105"/>
<reference evidence="4" key="1">
    <citation type="submission" date="2015-09" db="EMBL/GenBank/DDBJ databases">
        <authorList>
            <person name="Bertelli C."/>
        </authorList>
    </citation>
    <scope>NUCLEOTIDE SEQUENCE [LARGE SCALE GENOMIC DNA]</scope>
    <source>
        <strain evidence="4">KNic</strain>
    </source>
</reference>
<dbReference type="GO" id="GO:0070813">
    <property type="term" value="P:hydrogen sulfide metabolic process"/>
    <property type="evidence" value="ECO:0007669"/>
    <property type="project" value="TreeGrafter"/>
</dbReference>
<dbReference type="InterPro" id="IPR001279">
    <property type="entry name" value="Metallo-B-lactamas"/>
</dbReference>
<dbReference type="SUPFAM" id="SSF56281">
    <property type="entry name" value="Metallo-hydrolase/oxidoreductase"/>
    <property type="match status" value="1"/>
</dbReference>
<dbReference type="SUPFAM" id="SSF52821">
    <property type="entry name" value="Rhodanese/Cell cycle control phosphatase"/>
    <property type="match status" value="2"/>
</dbReference>
<dbReference type="InParanoid" id="A0A0U5JDM9"/>
<sequence length="471" mass="52530">MLFQKIYTPGLAINTYLVGDEASKECVVIDPTRVIAPIIMAAESAGLTIIAILETHVHADFVSGSLELKQQLKGRPRIYASGMGGEEWTPSYADHVVKDGDSLKIGSLRLEALHTPGHTPEHVMWTCYDETRNADLAWFVFSGDCLFVGSVGRPDLLGEKEFDNLSSRLYQSLFETLATLPDSAEIFPAHGAGSLCGKALSGISSSTIGYERSSNPYLILSQKEEWKKAIRQDLPAVPPYFSRVKRLNAKGPPLLESLKVESVKNIKDLDADGLFLLDIRHPEAFARFHIEKSVNIPVTSSFCHWAGWMIPENIPLAIITGRENHMSEIINQLRLIGFDQPFYTLTLKEEDEEVLDRPACLSYLTAEDVAQRLKESHENVVILDVRTDAEWRSGHIADAYHVELNDLYQFMHRLPEDRLIAVVCRSGMRASTAASVLKKYGFNHVANIKGGMQAWIEQQLPIIIADKDSDL</sequence>
<dbReference type="CDD" id="cd00158">
    <property type="entry name" value="RHOD"/>
    <property type="match status" value="1"/>
</dbReference>
<dbReference type="PROSITE" id="PS50206">
    <property type="entry name" value="RHODANESE_3"/>
    <property type="match status" value="2"/>
</dbReference>
<organism evidence="3 4">
    <name type="scientific">Candidatus Protochlamydia naegleriophila</name>
    <dbReference type="NCBI Taxonomy" id="389348"/>
    <lineage>
        <taxon>Bacteria</taxon>
        <taxon>Pseudomonadati</taxon>
        <taxon>Chlamydiota</taxon>
        <taxon>Chlamydiia</taxon>
        <taxon>Parachlamydiales</taxon>
        <taxon>Parachlamydiaceae</taxon>
        <taxon>Candidatus Protochlamydia</taxon>
    </lineage>
</organism>
<dbReference type="Pfam" id="PF00753">
    <property type="entry name" value="Lactamase_B"/>
    <property type="match status" value="1"/>
</dbReference>
<dbReference type="InterPro" id="IPR044528">
    <property type="entry name" value="POD-like_MBL-fold"/>
</dbReference>
<name>A0A0U5JDM9_9BACT</name>
<dbReference type="RefSeq" id="WP_059060793.1">
    <property type="nucleotide sequence ID" value="NZ_LN879502.1"/>
</dbReference>
<dbReference type="GO" id="GO:0050313">
    <property type="term" value="F:sulfur dioxygenase activity"/>
    <property type="evidence" value="ECO:0007669"/>
    <property type="project" value="InterPro"/>
</dbReference>
<gene>
    <name evidence="3" type="ORF">PNK_1105</name>
</gene>
<dbReference type="InterPro" id="IPR001763">
    <property type="entry name" value="Rhodanese-like_dom"/>
</dbReference>
<dbReference type="GO" id="GO:0046872">
    <property type="term" value="F:metal ion binding"/>
    <property type="evidence" value="ECO:0007669"/>
    <property type="project" value="UniProtKB-KW"/>
</dbReference>
<dbReference type="InterPro" id="IPR036873">
    <property type="entry name" value="Rhodanese-like_dom_sf"/>
</dbReference>
<evidence type="ECO:0000259" key="2">
    <source>
        <dbReference type="PROSITE" id="PS50206"/>
    </source>
</evidence>